<dbReference type="Pfam" id="PF02585">
    <property type="entry name" value="PIG-L"/>
    <property type="match status" value="1"/>
</dbReference>
<dbReference type="Gene3D" id="2.70.180.10">
    <property type="entry name" value="Hypothetical protein YojF"/>
    <property type="match status" value="1"/>
</dbReference>
<sequence>MLKRIEGQEQEVVHALKRFAGGEVFLHLELTMGAYAKRRGIDHPAGVLMRNGRVISDSLQLLGNVPYRLGMTTDDGYVLVEGLTHWRLDAASGVLGLYALAQDEKLGAAVLLSQTPLSLAGRREARWQEVHFEQQEATAALEGLFAEAGMTTDAGWLAWEEENKAVSRALDTKLRQTVERVLAIFPHPDDETFAAGGTLAAFSLLGKEVSVLCLTRGDLARGLGYPLLADRLTLPTVREAELKEAVRVLGARRLIIGDLHDKMVEQLGDEMLSQLLVPYLKRLRPDLIITYYPDYAVHPDHDAVGRAVRLASRRAGHVKKNPFVLGAAFSERTEELGPPQLELPLSPVLWAVKRAAMRAHRTQVAHLDTELQRITIAEPENEPRFRQEQFWEV</sequence>
<organism evidence="1 2">
    <name type="scientific">Candidatus Carbonibacillus altaicus</name>
    <dbReference type="NCBI Taxonomy" id="2163959"/>
    <lineage>
        <taxon>Bacteria</taxon>
        <taxon>Bacillati</taxon>
        <taxon>Bacillota</taxon>
        <taxon>Bacilli</taxon>
        <taxon>Bacillales</taxon>
        <taxon>Candidatus Carbonibacillus</taxon>
    </lineage>
</organism>
<dbReference type="PANTHER" id="PTHR12993:SF27">
    <property type="entry name" value="N-ACETYL-ALPHA-D-GLUCOSAMINYL L-MALATE DEACETYLASE 2-RELATED"/>
    <property type="match status" value="1"/>
</dbReference>
<accession>A0A2R6Y350</accession>
<dbReference type="Proteomes" id="UP000244338">
    <property type="component" value="Unassembled WGS sequence"/>
</dbReference>
<comment type="caution">
    <text evidence="1">The sequence shown here is derived from an EMBL/GenBank/DDBJ whole genome shotgun (WGS) entry which is preliminary data.</text>
</comment>
<reference evidence="2" key="1">
    <citation type="journal article" date="2018" name="Sci. Rep.">
        <title>Lignite coal burning seam in the remote Altai Mountains harbors a hydrogen-driven thermophilic microbial community.</title>
        <authorList>
            <person name="Kadnikov V.V."/>
            <person name="Mardanov A.V."/>
            <person name="Ivasenko D.A."/>
            <person name="Antsiferov D.V."/>
            <person name="Beletsky A.V."/>
            <person name="Karnachuk O.V."/>
            <person name="Ravin N.V."/>
        </authorList>
    </citation>
    <scope>NUCLEOTIDE SEQUENCE [LARGE SCALE GENOMIC DNA]</scope>
</reference>
<dbReference type="InterPro" id="IPR003737">
    <property type="entry name" value="GlcNAc_PI_deacetylase-related"/>
</dbReference>
<evidence type="ECO:0000313" key="2">
    <source>
        <dbReference type="Proteomes" id="UP000244338"/>
    </source>
</evidence>
<protein>
    <submittedName>
        <fullName evidence="1">LmbE family protein</fullName>
    </submittedName>
</protein>
<dbReference type="EMBL" id="PEBX01000014">
    <property type="protein sequence ID" value="PTQ57065.1"/>
    <property type="molecule type" value="Genomic_DNA"/>
</dbReference>
<dbReference type="SUPFAM" id="SSF102588">
    <property type="entry name" value="LmbE-like"/>
    <property type="match status" value="1"/>
</dbReference>
<gene>
    <name evidence="1" type="ORF">BSOLF_2335</name>
</gene>
<dbReference type="AlphaFoldDB" id="A0A2R6Y350"/>
<dbReference type="PANTHER" id="PTHR12993">
    <property type="entry name" value="N-ACETYLGLUCOSAMINYL-PHOSPHATIDYLINOSITOL DE-N-ACETYLASE-RELATED"/>
    <property type="match status" value="1"/>
</dbReference>
<proteinExistence type="predicted"/>
<dbReference type="SUPFAM" id="SSF89442">
    <property type="entry name" value="Hypothetical protein YojF"/>
    <property type="match status" value="1"/>
</dbReference>
<dbReference type="InterPro" id="IPR014934">
    <property type="entry name" value="DUF1806"/>
</dbReference>
<dbReference type="InterPro" id="IPR036492">
    <property type="entry name" value="YojF_sf"/>
</dbReference>
<dbReference type="InterPro" id="IPR024078">
    <property type="entry name" value="LmbE-like_dom_sf"/>
</dbReference>
<dbReference type="Gene3D" id="3.40.50.10320">
    <property type="entry name" value="LmbE-like"/>
    <property type="match status" value="1"/>
</dbReference>
<dbReference type="GO" id="GO:0016811">
    <property type="term" value="F:hydrolase activity, acting on carbon-nitrogen (but not peptide) bonds, in linear amides"/>
    <property type="evidence" value="ECO:0007669"/>
    <property type="project" value="TreeGrafter"/>
</dbReference>
<evidence type="ECO:0000313" key="1">
    <source>
        <dbReference type="EMBL" id="PTQ57065.1"/>
    </source>
</evidence>
<name>A0A2R6Y350_9BACL</name>
<dbReference type="Pfam" id="PF08830">
    <property type="entry name" value="DUF1806"/>
    <property type="match status" value="1"/>
</dbReference>